<evidence type="ECO:0000256" key="10">
    <source>
        <dbReference type="ARBA" id="ARBA00023136"/>
    </source>
</evidence>
<reference evidence="11" key="2">
    <citation type="submission" date="2023-06" db="EMBL/GenBank/DDBJ databases">
        <authorList>
            <person name="Ma L."/>
            <person name="Liu K.-W."/>
            <person name="Li Z."/>
            <person name="Hsiao Y.-Y."/>
            <person name="Qi Y."/>
            <person name="Fu T."/>
            <person name="Tang G."/>
            <person name="Zhang D."/>
            <person name="Sun W.-H."/>
            <person name="Liu D.-K."/>
            <person name="Li Y."/>
            <person name="Chen G.-Z."/>
            <person name="Liu X.-D."/>
            <person name="Liao X.-Y."/>
            <person name="Jiang Y.-T."/>
            <person name="Yu X."/>
            <person name="Hao Y."/>
            <person name="Huang J."/>
            <person name="Zhao X.-W."/>
            <person name="Ke S."/>
            <person name="Chen Y.-Y."/>
            <person name="Wu W.-L."/>
            <person name="Hsu J.-L."/>
            <person name="Lin Y.-F."/>
            <person name="Huang M.-D."/>
            <person name="Li C.-Y."/>
            <person name="Huang L."/>
            <person name="Wang Z.-W."/>
            <person name="Zhao X."/>
            <person name="Zhong W.-Y."/>
            <person name="Peng D.-H."/>
            <person name="Ahmad S."/>
            <person name="Lan S."/>
            <person name="Zhang J.-S."/>
            <person name="Tsai W.-C."/>
            <person name="Van De Peer Y."/>
            <person name="Liu Z.-J."/>
        </authorList>
    </citation>
    <scope>NUCLEOTIDE SEQUENCE</scope>
    <source>
        <strain evidence="11">SCP</strain>
        <tissue evidence="11">Leaves</tissue>
    </source>
</reference>
<sequence>MVWDICSYWARLGGSVFHFLKSSCTSPTGERLLGGVHGVRMNAPRLGSAFAAWTMVYSTVQCSMQYIHQNNAPGLNSLLASAAASGFVHMRRGVDLPRAWPSSVGCLPRSSSLLRRGQLRTVRLRGLIHAVMVILEQDFRVRPDVLEDID</sequence>
<dbReference type="AlphaFoldDB" id="A0AAV9BQC5"/>
<protein>
    <submittedName>
        <fullName evidence="11">Uncharacterized protein</fullName>
    </submittedName>
</protein>
<comment type="similarity">
    <text evidence="2">Belongs to the Tim17/Tim22/Tim23 family.</text>
</comment>
<keyword evidence="4" id="KW-0812">Transmembrane</keyword>
<keyword evidence="3" id="KW-0813">Transport</keyword>
<dbReference type="PANTHER" id="PTHR10485">
    <property type="entry name" value="MITOCHONDRIAL IMPORT INNER MEMBRANE TRANSLOCASE SUBUNIT TIM-17"/>
    <property type="match status" value="1"/>
</dbReference>
<dbReference type="GO" id="GO:0005744">
    <property type="term" value="C:TIM23 mitochondrial import inner membrane translocase complex"/>
    <property type="evidence" value="ECO:0007669"/>
    <property type="project" value="TreeGrafter"/>
</dbReference>
<evidence type="ECO:0000256" key="8">
    <source>
        <dbReference type="ARBA" id="ARBA00023010"/>
    </source>
</evidence>
<name>A0AAV9BQC5_ACOGR</name>
<evidence type="ECO:0000256" key="5">
    <source>
        <dbReference type="ARBA" id="ARBA00022792"/>
    </source>
</evidence>
<evidence type="ECO:0000256" key="4">
    <source>
        <dbReference type="ARBA" id="ARBA00022692"/>
    </source>
</evidence>
<dbReference type="EMBL" id="JAUJYN010000002">
    <property type="protein sequence ID" value="KAK1279058.1"/>
    <property type="molecule type" value="Genomic_DNA"/>
</dbReference>
<dbReference type="Proteomes" id="UP001179952">
    <property type="component" value="Unassembled WGS sequence"/>
</dbReference>
<comment type="caution">
    <text evidence="11">The sequence shown here is derived from an EMBL/GenBank/DDBJ whole genome shotgun (WGS) entry which is preliminary data.</text>
</comment>
<keyword evidence="10" id="KW-0472">Membrane</keyword>
<evidence type="ECO:0000256" key="1">
    <source>
        <dbReference type="ARBA" id="ARBA00004448"/>
    </source>
</evidence>
<keyword evidence="9" id="KW-0496">Mitochondrion</keyword>
<reference evidence="11" key="1">
    <citation type="journal article" date="2023" name="Nat. Commun.">
        <title>Diploid and tetraploid genomes of Acorus and the evolution of monocots.</title>
        <authorList>
            <person name="Ma L."/>
            <person name="Liu K.W."/>
            <person name="Li Z."/>
            <person name="Hsiao Y.Y."/>
            <person name="Qi Y."/>
            <person name="Fu T."/>
            <person name="Tang G.D."/>
            <person name="Zhang D."/>
            <person name="Sun W.H."/>
            <person name="Liu D.K."/>
            <person name="Li Y."/>
            <person name="Chen G.Z."/>
            <person name="Liu X.D."/>
            <person name="Liao X.Y."/>
            <person name="Jiang Y.T."/>
            <person name="Yu X."/>
            <person name="Hao Y."/>
            <person name="Huang J."/>
            <person name="Zhao X.W."/>
            <person name="Ke S."/>
            <person name="Chen Y.Y."/>
            <person name="Wu W.L."/>
            <person name="Hsu J.L."/>
            <person name="Lin Y.F."/>
            <person name="Huang M.D."/>
            <person name="Li C.Y."/>
            <person name="Huang L."/>
            <person name="Wang Z.W."/>
            <person name="Zhao X."/>
            <person name="Zhong W.Y."/>
            <person name="Peng D.H."/>
            <person name="Ahmad S."/>
            <person name="Lan S."/>
            <person name="Zhang J.S."/>
            <person name="Tsai W.C."/>
            <person name="Van de Peer Y."/>
            <person name="Liu Z.J."/>
        </authorList>
    </citation>
    <scope>NUCLEOTIDE SEQUENCE</scope>
    <source>
        <strain evidence="11">SCP</strain>
    </source>
</reference>
<dbReference type="PANTHER" id="PTHR10485:SF0">
    <property type="entry name" value="AT05822P-RELATED"/>
    <property type="match status" value="1"/>
</dbReference>
<organism evidence="11 12">
    <name type="scientific">Acorus gramineus</name>
    <name type="common">Dwarf sweet flag</name>
    <dbReference type="NCBI Taxonomy" id="55184"/>
    <lineage>
        <taxon>Eukaryota</taxon>
        <taxon>Viridiplantae</taxon>
        <taxon>Streptophyta</taxon>
        <taxon>Embryophyta</taxon>
        <taxon>Tracheophyta</taxon>
        <taxon>Spermatophyta</taxon>
        <taxon>Magnoliopsida</taxon>
        <taxon>Liliopsida</taxon>
        <taxon>Acoraceae</taxon>
        <taxon>Acorus</taxon>
    </lineage>
</organism>
<keyword evidence="7" id="KW-1133">Transmembrane helix</keyword>
<evidence type="ECO:0000256" key="3">
    <source>
        <dbReference type="ARBA" id="ARBA00022448"/>
    </source>
</evidence>
<accession>A0AAV9BQC5</accession>
<keyword evidence="6" id="KW-0653">Protein transport</keyword>
<evidence type="ECO:0000256" key="7">
    <source>
        <dbReference type="ARBA" id="ARBA00022989"/>
    </source>
</evidence>
<proteinExistence type="inferred from homology"/>
<dbReference type="GO" id="GO:0008320">
    <property type="term" value="F:protein transmembrane transporter activity"/>
    <property type="evidence" value="ECO:0007669"/>
    <property type="project" value="TreeGrafter"/>
</dbReference>
<gene>
    <name evidence="11" type="ORF">QJS04_geneDACA014759</name>
</gene>
<dbReference type="Pfam" id="PF02466">
    <property type="entry name" value="Tim17"/>
    <property type="match status" value="1"/>
</dbReference>
<evidence type="ECO:0000256" key="6">
    <source>
        <dbReference type="ARBA" id="ARBA00022927"/>
    </source>
</evidence>
<comment type="subcellular location">
    <subcellularLocation>
        <location evidence="1">Mitochondrion inner membrane</location>
        <topology evidence="1">Multi-pass membrane protein</topology>
    </subcellularLocation>
</comment>
<evidence type="ECO:0000313" key="12">
    <source>
        <dbReference type="Proteomes" id="UP001179952"/>
    </source>
</evidence>
<keyword evidence="12" id="KW-1185">Reference proteome</keyword>
<dbReference type="GO" id="GO:0030150">
    <property type="term" value="P:protein import into mitochondrial matrix"/>
    <property type="evidence" value="ECO:0007669"/>
    <property type="project" value="TreeGrafter"/>
</dbReference>
<evidence type="ECO:0000313" key="11">
    <source>
        <dbReference type="EMBL" id="KAK1279058.1"/>
    </source>
</evidence>
<keyword evidence="5" id="KW-0999">Mitochondrion inner membrane</keyword>
<evidence type="ECO:0000256" key="2">
    <source>
        <dbReference type="ARBA" id="ARBA00008444"/>
    </source>
</evidence>
<keyword evidence="8" id="KW-0811">Translocation</keyword>
<evidence type="ECO:0000256" key="9">
    <source>
        <dbReference type="ARBA" id="ARBA00023128"/>
    </source>
</evidence>